<keyword evidence="4" id="KW-0539">Nucleus</keyword>
<dbReference type="PROSITE" id="PS51192">
    <property type="entry name" value="HELICASE_ATP_BIND_1"/>
    <property type="match status" value="1"/>
</dbReference>
<keyword evidence="2" id="KW-0378">Hydrolase</keyword>
<dbReference type="InterPro" id="IPR000330">
    <property type="entry name" value="SNF2_N"/>
</dbReference>
<proteinExistence type="predicted"/>
<reference evidence="7 8" key="1">
    <citation type="submission" date="2011-02" db="EMBL/GenBank/DDBJ databases">
        <title>The Genome Sequence of Sphaeroforma arctica JP610.</title>
        <authorList>
            <consortium name="The Broad Institute Genome Sequencing Platform"/>
            <person name="Russ C."/>
            <person name="Cuomo C."/>
            <person name="Young S.K."/>
            <person name="Zeng Q."/>
            <person name="Gargeya S."/>
            <person name="Alvarado L."/>
            <person name="Berlin A."/>
            <person name="Chapman S.B."/>
            <person name="Chen Z."/>
            <person name="Freedman E."/>
            <person name="Gellesch M."/>
            <person name="Goldberg J."/>
            <person name="Griggs A."/>
            <person name="Gujja S."/>
            <person name="Heilman E."/>
            <person name="Heiman D."/>
            <person name="Howarth C."/>
            <person name="Mehta T."/>
            <person name="Neiman D."/>
            <person name="Pearson M."/>
            <person name="Roberts A."/>
            <person name="Saif S."/>
            <person name="Shea T."/>
            <person name="Shenoy N."/>
            <person name="Sisk P."/>
            <person name="Stolte C."/>
            <person name="Sykes S."/>
            <person name="White J."/>
            <person name="Yandava C."/>
            <person name="Burger G."/>
            <person name="Gray M.W."/>
            <person name="Holland P.W.H."/>
            <person name="King N."/>
            <person name="Lang F.B.F."/>
            <person name="Roger A.J."/>
            <person name="Ruiz-Trillo I."/>
            <person name="Haas B."/>
            <person name="Nusbaum C."/>
            <person name="Birren B."/>
        </authorList>
    </citation>
    <scope>NUCLEOTIDE SEQUENCE [LARGE SCALE GENOMIC DNA]</scope>
    <source>
        <strain evidence="7 8">JP610</strain>
    </source>
</reference>
<sequence>MGHSRLKLLLERTDGYVRSFAEMVAQRNKDRREREQDTLRAARAAAGDEEPDEDDLDLQNQTEVEALLQQDIDTSDSKQYYKMAHSMIEKIDVQPTTLIGGKLKHYQVQGLEWMVSLYNNHLNGILADEMGLGKTIQSIALITYLVEIKKLAGHFLIVVPLSTISNWTLEFLKWAPELRVIAYKGGKAERAALDVEIKKGNFNVVLTTYELVIINKAILSKPRWQYLLIDEGHRLRNTESKLVKTLNEAFDIPRRLLLTGTPLQNSLPELWGLMNFLLPDIFNSSATFEEWFSRPFENSGGELTGVQQAPLNAEEKTLVIRSLHKVLRPFLLRRVKSEVESQLPQKTEHLIKVPMSRLQLAVYKQIKNNSTILEEGQQQIKAGASVYCKQYAENVCNNFI</sequence>
<dbReference type="SUPFAM" id="SSF52540">
    <property type="entry name" value="P-loop containing nucleoside triphosphate hydrolases"/>
    <property type="match status" value="1"/>
</dbReference>
<dbReference type="GeneID" id="25902114"/>
<dbReference type="Gene3D" id="3.40.50.10810">
    <property type="entry name" value="Tandem AAA-ATPase domain"/>
    <property type="match status" value="1"/>
</dbReference>
<organism evidence="7 8">
    <name type="scientific">Sphaeroforma arctica JP610</name>
    <dbReference type="NCBI Taxonomy" id="667725"/>
    <lineage>
        <taxon>Eukaryota</taxon>
        <taxon>Ichthyosporea</taxon>
        <taxon>Ichthyophonida</taxon>
        <taxon>Sphaeroforma</taxon>
    </lineage>
</organism>
<dbReference type="FunFam" id="3.40.50.10810:FF:000008">
    <property type="entry name" value="Chromatin structure-remodeling complex subunit snf21"/>
    <property type="match status" value="1"/>
</dbReference>
<dbReference type="AlphaFoldDB" id="A0A0L0GB58"/>
<dbReference type="SMART" id="SM00487">
    <property type="entry name" value="DEXDc"/>
    <property type="match status" value="1"/>
</dbReference>
<dbReference type="Pfam" id="PF00176">
    <property type="entry name" value="SNF2-rel_dom"/>
    <property type="match status" value="1"/>
</dbReference>
<dbReference type="PANTHER" id="PTHR10799">
    <property type="entry name" value="SNF2/RAD54 HELICASE FAMILY"/>
    <property type="match status" value="1"/>
</dbReference>
<evidence type="ECO:0000256" key="2">
    <source>
        <dbReference type="ARBA" id="ARBA00022801"/>
    </source>
</evidence>
<dbReference type="Proteomes" id="UP000054560">
    <property type="component" value="Unassembled WGS sequence"/>
</dbReference>
<keyword evidence="8" id="KW-1185">Reference proteome</keyword>
<dbReference type="InterPro" id="IPR027417">
    <property type="entry name" value="P-loop_NTPase"/>
</dbReference>
<dbReference type="STRING" id="667725.A0A0L0GB58"/>
<dbReference type="OrthoDB" id="5857104at2759"/>
<feature type="compositionally biased region" description="Acidic residues" evidence="5">
    <location>
        <begin position="47"/>
        <end position="57"/>
    </location>
</feature>
<dbReference type="GO" id="GO:0005524">
    <property type="term" value="F:ATP binding"/>
    <property type="evidence" value="ECO:0007669"/>
    <property type="project" value="InterPro"/>
</dbReference>
<dbReference type="GO" id="GO:0005634">
    <property type="term" value="C:nucleus"/>
    <property type="evidence" value="ECO:0007669"/>
    <property type="project" value="UniProtKB-SubCell"/>
</dbReference>
<evidence type="ECO:0000313" key="7">
    <source>
        <dbReference type="EMBL" id="KNC86235.1"/>
    </source>
</evidence>
<evidence type="ECO:0000256" key="4">
    <source>
        <dbReference type="ARBA" id="ARBA00023242"/>
    </source>
</evidence>
<feature type="region of interest" description="Disordered" evidence="5">
    <location>
        <begin position="25"/>
        <end position="57"/>
    </location>
</feature>
<dbReference type="InterPro" id="IPR014001">
    <property type="entry name" value="Helicase_ATP-bd"/>
</dbReference>
<evidence type="ECO:0000259" key="6">
    <source>
        <dbReference type="PROSITE" id="PS51192"/>
    </source>
</evidence>
<accession>A0A0L0GB58</accession>
<dbReference type="EMBL" id="KQ241661">
    <property type="protein sequence ID" value="KNC86235.1"/>
    <property type="molecule type" value="Genomic_DNA"/>
</dbReference>
<keyword evidence="3" id="KW-0103">Bromodomain</keyword>
<protein>
    <recommendedName>
        <fullName evidence="6">Helicase ATP-binding domain-containing protein</fullName>
    </recommendedName>
</protein>
<feature type="compositionally biased region" description="Basic and acidic residues" evidence="5">
    <location>
        <begin position="27"/>
        <end position="40"/>
    </location>
</feature>
<dbReference type="InterPro" id="IPR038718">
    <property type="entry name" value="SNF2-like_sf"/>
</dbReference>
<evidence type="ECO:0000256" key="5">
    <source>
        <dbReference type="SAM" id="MobiDB-lite"/>
    </source>
</evidence>
<name>A0A0L0GB58_9EUKA</name>
<dbReference type="GO" id="GO:0016787">
    <property type="term" value="F:hydrolase activity"/>
    <property type="evidence" value="ECO:0007669"/>
    <property type="project" value="UniProtKB-KW"/>
</dbReference>
<evidence type="ECO:0000256" key="1">
    <source>
        <dbReference type="ARBA" id="ARBA00004123"/>
    </source>
</evidence>
<dbReference type="eggNOG" id="KOG0386">
    <property type="taxonomic scope" value="Eukaryota"/>
</dbReference>
<dbReference type="RefSeq" id="XP_014160137.1">
    <property type="nucleotide sequence ID" value="XM_014304662.1"/>
</dbReference>
<comment type="subcellular location">
    <subcellularLocation>
        <location evidence="1">Nucleus</location>
    </subcellularLocation>
</comment>
<evidence type="ECO:0000256" key="3">
    <source>
        <dbReference type="ARBA" id="ARBA00023117"/>
    </source>
</evidence>
<feature type="domain" description="Helicase ATP-binding" evidence="6">
    <location>
        <begin position="115"/>
        <end position="280"/>
    </location>
</feature>
<evidence type="ECO:0000313" key="8">
    <source>
        <dbReference type="Proteomes" id="UP000054560"/>
    </source>
</evidence>
<gene>
    <name evidence="7" type="ORF">SARC_01610</name>
</gene>